<dbReference type="InterPro" id="IPR029476">
    <property type="entry name" value="DNase_NucA_NucB"/>
</dbReference>
<reference evidence="4" key="1">
    <citation type="journal article" date="2019" name="Int. J. Syst. Evol. Microbiol.">
        <title>The Global Catalogue of Microorganisms (GCM) 10K type strain sequencing project: providing services to taxonomists for standard genome sequencing and annotation.</title>
        <authorList>
            <consortium name="The Broad Institute Genomics Platform"/>
            <consortium name="The Broad Institute Genome Sequencing Center for Infectious Disease"/>
            <person name="Wu L."/>
            <person name="Ma J."/>
        </authorList>
    </citation>
    <scope>NUCLEOTIDE SEQUENCE [LARGE SCALE GENOMIC DNA]</scope>
    <source>
        <strain evidence="4">JCM 4542</strain>
    </source>
</reference>
<organism evidence="3 4">
    <name type="scientific">Streptomyces luteosporeus</name>
    <dbReference type="NCBI Taxonomy" id="173856"/>
    <lineage>
        <taxon>Bacteria</taxon>
        <taxon>Bacillati</taxon>
        <taxon>Actinomycetota</taxon>
        <taxon>Actinomycetes</taxon>
        <taxon>Kitasatosporales</taxon>
        <taxon>Streptomycetaceae</taxon>
        <taxon>Streptomyces</taxon>
    </lineage>
</organism>
<dbReference type="Proteomes" id="UP001500886">
    <property type="component" value="Unassembled WGS sequence"/>
</dbReference>
<accession>A0ABP6G4W6</accession>
<dbReference type="EMBL" id="BAAASL010000003">
    <property type="protein sequence ID" value="GAA2710257.1"/>
    <property type="molecule type" value="Genomic_DNA"/>
</dbReference>
<protein>
    <recommendedName>
        <fullName evidence="2">Deoxyribonuclease NucA/NucB domain-containing protein</fullName>
    </recommendedName>
</protein>
<proteinExistence type="predicted"/>
<feature type="signal peptide" evidence="1">
    <location>
        <begin position="1"/>
        <end position="28"/>
    </location>
</feature>
<dbReference type="RefSeq" id="WP_344433448.1">
    <property type="nucleotide sequence ID" value="NZ_BAAASL010000003.1"/>
</dbReference>
<sequence>MLPASRQLVTILAAATSLVLACALPAGADGPAPSARAGDRNAVLSLDESFRTPQNAAQRDWLAKQNTLAANVGCEVGRQTADRRSSCFVEFIPFRVVQVPSGREIGRGVIGSGNTTQLDYKSSTYVQDVNLGLVQASGVATLLSRAGVAVDCKAASGGGCTVTGGGGEQWLRYPAQNQHFTFKVTSPGKNISYHQPPVKVTVSNLAAPNKLTRKLGDTAQVRCDSEPVGSGTGRGCVNWTYEPTYTLDTHDPRITQVAWHVYWAQNNLRFKWGLQGKGRPLHHLSDVDLQRYNRRIACPRGKYPGKSCDEYPFAATYEGAGLNSDYSTHAVPLNQNTTEGGSEYRGKFLRENRILDHDAYWVHVKR</sequence>
<dbReference type="Pfam" id="PF14040">
    <property type="entry name" value="DNase_NucA_NucB"/>
    <property type="match status" value="1"/>
</dbReference>
<evidence type="ECO:0000259" key="2">
    <source>
        <dbReference type="Pfam" id="PF14040"/>
    </source>
</evidence>
<keyword evidence="4" id="KW-1185">Reference proteome</keyword>
<name>A0ABP6G4W6_9ACTN</name>
<keyword evidence="1" id="KW-0732">Signal</keyword>
<gene>
    <name evidence="3" type="ORF">GCM10010315_09790</name>
</gene>
<evidence type="ECO:0000256" key="1">
    <source>
        <dbReference type="SAM" id="SignalP"/>
    </source>
</evidence>
<feature type="chain" id="PRO_5045510762" description="Deoxyribonuclease NucA/NucB domain-containing protein" evidence="1">
    <location>
        <begin position="29"/>
        <end position="366"/>
    </location>
</feature>
<feature type="domain" description="Deoxyribonuclease NucA/NucB" evidence="2">
    <location>
        <begin position="302"/>
        <end position="360"/>
    </location>
</feature>
<evidence type="ECO:0000313" key="3">
    <source>
        <dbReference type="EMBL" id="GAA2710257.1"/>
    </source>
</evidence>
<dbReference type="PROSITE" id="PS51257">
    <property type="entry name" value="PROKAR_LIPOPROTEIN"/>
    <property type="match status" value="1"/>
</dbReference>
<evidence type="ECO:0000313" key="4">
    <source>
        <dbReference type="Proteomes" id="UP001500886"/>
    </source>
</evidence>
<comment type="caution">
    <text evidence="3">The sequence shown here is derived from an EMBL/GenBank/DDBJ whole genome shotgun (WGS) entry which is preliminary data.</text>
</comment>